<name>A0A0V1DMD0_TRIPS</name>
<accession>A0A0V1DMD0</accession>
<evidence type="ECO:0000313" key="1">
    <source>
        <dbReference type="EMBL" id="KRY62472.1"/>
    </source>
</evidence>
<dbReference type="EMBL" id="JYDR01002222">
    <property type="protein sequence ID" value="KRY62472.1"/>
    <property type="molecule type" value="Genomic_DNA"/>
</dbReference>
<reference evidence="1 2" key="1">
    <citation type="submission" date="2015-01" db="EMBL/GenBank/DDBJ databases">
        <title>Evolution of Trichinella species and genotypes.</title>
        <authorList>
            <person name="Korhonen P.K."/>
            <person name="Edoardo P."/>
            <person name="Giuseppe L.R."/>
            <person name="Gasser R.B."/>
        </authorList>
    </citation>
    <scope>NUCLEOTIDE SEQUENCE [LARGE SCALE GENOMIC DNA]</scope>
    <source>
        <strain evidence="1">ISS13</strain>
    </source>
</reference>
<gene>
    <name evidence="1" type="ORF">T4A_564</name>
</gene>
<comment type="caution">
    <text evidence="1">The sequence shown here is derived from an EMBL/GenBank/DDBJ whole genome shotgun (WGS) entry which is preliminary data.</text>
</comment>
<sequence>MQKIFRRLYNLISMDISPCIIAEKITLRSLYDHSTLIDNHSTLTLRS</sequence>
<dbReference type="AlphaFoldDB" id="A0A0V1DMD0"/>
<dbReference type="Proteomes" id="UP000054632">
    <property type="component" value="Unassembled WGS sequence"/>
</dbReference>
<proteinExistence type="predicted"/>
<protein>
    <submittedName>
        <fullName evidence="1">Uncharacterized protein</fullName>
    </submittedName>
</protein>
<organism evidence="1 2">
    <name type="scientific">Trichinella pseudospiralis</name>
    <name type="common">Parasitic roundworm</name>
    <dbReference type="NCBI Taxonomy" id="6337"/>
    <lineage>
        <taxon>Eukaryota</taxon>
        <taxon>Metazoa</taxon>
        <taxon>Ecdysozoa</taxon>
        <taxon>Nematoda</taxon>
        <taxon>Enoplea</taxon>
        <taxon>Dorylaimia</taxon>
        <taxon>Trichinellida</taxon>
        <taxon>Trichinellidae</taxon>
        <taxon>Trichinella</taxon>
    </lineage>
</organism>
<evidence type="ECO:0000313" key="2">
    <source>
        <dbReference type="Proteomes" id="UP000054632"/>
    </source>
</evidence>